<accession>A0A372IS13</accession>
<evidence type="ECO:0000313" key="2">
    <source>
        <dbReference type="Proteomes" id="UP000264702"/>
    </source>
</evidence>
<organism evidence="1 2">
    <name type="scientific">Paracidobacterium acidisoli</name>
    <dbReference type="NCBI Taxonomy" id="2303751"/>
    <lineage>
        <taxon>Bacteria</taxon>
        <taxon>Pseudomonadati</taxon>
        <taxon>Acidobacteriota</taxon>
        <taxon>Terriglobia</taxon>
        <taxon>Terriglobales</taxon>
        <taxon>Acidobacteriaceae</taxon>
        <taxon>Paracidobacterium</taxon>
    </lineage>
</organism>
<sequence>MPSSSRKKAIARRLTRDWVAGYLPADGFVHAGDVELLGLEGKVLSLPADTLKWICFVRDFNSGELNNPERLVRKAFGVRPRTEGVFLRLTLKDGDQVEGLAANDVSLVTGEGLFLTPPDIRSNTQRIWVPRSSVEAAEVVAVIGGAAAKPAKKKPAEEADETQERLF</sequence>
<dbReference type="EMBL" id="QVQT01000002">
    <property type="protein sequence ID" value="RFU17549.1"/>
    <property type="molecule type" value="Genomic_DNA"/>
</dbReference>
<protein>
    <submittedName>
        <fullName evidence="1">Uncharacterized protein</fullName>
    </submittedName>
</protein>
<reference evidence="1 2" key="1">
    <citation type="submission" date="2018-08" db="EMBL/GenBank/DDBJ databases">
        <title>Acidipila sp. 4G-K13, an acidobacterium isolated from forest soil.</title>
        <authorList>
            <person name="Gao Z.-H."/>
            <person name="Qiu L.-H."/>
        </authorList>
    </citation>
    <scope>NUCLEOTIDE SEQUENCE [LARGE SCALE GENOMIC DNA]</scope>
    <source>
        <strain evidence="1 2">4G-K13</strain>
    </source>
</reference>
<dbReference type="RefSeq" id="WP_117298299.1">
    <property type="nucleotide sequence ID" value="NZ_QVQT02000002.1"/>
</dbReference>
<comment type="caution">
    <text evidence="1">The sequence shown here is derived from an EMBL/GenBank/DDBJ whole genome shotgun (WGS) entry which is preliminary data.</text>
</comment>
<evidence type="ECO:0000313" key="1">
    <source>
        <dbReference type="EMBL" id="RFU17549.1"/>
    </source>
</evidence>
<gene>
    <name evidence="1" type="ORF">D0Y96_05270</name>
</gene>
<dbReference type="OrthoDB" id="118450at2"/>
<proteinExistence type="predicted"/>
<keyword evidence="2" id="KW-1185">Reference proteome</keyword>
<dbReference type="Proteomes" id="UP000264702">
    <property type="component" value="Unassembled WGS sequence"/>
</dbReference>
<dbReference type="Pfam" id="PF22478">
    <property type="entry name" value="DUF6982"/>
    <property type="match status" value="1"/>
</dbReference>
<dbReference type="AlphaFoldDB" id="A0A372IS13"/>
<name>A0A372IS13_9BACT</name>
<dbReference type="InterPro" id="IPR054251">
    <property type="entry name" value="DUF6982"/>
</dbReference>